<sequence>MPPFGRETLQRLGKPGSPATVAKVRATIDRLLRLNLISRVANAPVAVDELLLAEYLRRDNDAAF</sequence>
<evidence type="ECO:0000313" key="1">
    <source>
        <dbReference type="EMBL" id="MDO1537303.1"/>
    </source>
</evidence>
<proteinExistence type="predicted"/>
<gene>
    <name evidence="1" type="ORF">Q2T77_34095</name>
</gene>
<protein>
    <submittedName>
        <fullName evidence="1">Uncharacterized protein</fullName>
    </submittedName>
</protein>
<organism evidence="1 2">
    <name type="scientific">Variovorax ginsengisoli</name>
    <dbReference type="NCBI Taxonomy" id="363844"/>
    <lineage>
        <taxon>Bacteria</taxon>
        <taxon>Pseudomonadati</taxon>
        <taxon>Pseudomonadota</taxon>
        <taxon>Betaproteobacteria</taxon>
        <taxon>Burkholderiales</taxon>
        <taxon>Comamonadaceae</taxon>
        <taxon>Variovorax</taxon>
    </lineage>
</organism>
<dbReference type="Proteomes" id="UP001169027">
    <property type="component" value="Unassembled WGS sequence"/>
</dbReference>
<dbReference type="EMBL" id="JAUKVY010000038">
    <property type="protein sequence ID" value="MDO1537303.1"/>
    <property type="molecule type" value="Genomic_DNA"/>
</dbReference>
<evidence type="ECO:0000313" key="2">
    <source>
        <dbReference type="Proteomes" id="UP001169027"/>
    </source>
</evidence>
<name>A0ABT8SG05_9BURK</name>
<reference evidence="1" key="1">
    <citation type="submission" date="2023-06" db="EMBL/GenBank/DDBJ databases">
        <authorList>
            <person name="Jiang Y."/>
            <person name="Liu Q."/>
        </authorList>
    </citation>
    <scope>NUCLEOTIDE SEQUENCE</scope>
    <source>
        <strain evidence="1">CGMCC 1.12090</strain>
    </source>
</reference>
<dbReference type="RefSeq" id="WP_301815649.1">
    <property type="nucleotide sequence ID" value="NZ_JAUJZH010000038.1"/>
</dbReference>
<accession>A0ABT8SG05</accession>
<keyword evidence="2" id="KW-1185">Reference proteome</keyword>
<comment type="caution">
    <text evidence="1">The sequence shown here is derived from an EMBL/GenBank/DDBJ whole genome shotgun (WGS) entry which is preliminary data.</text>
</comment>